<protein>
    <submittedName>
        <fullName evidence="4">GNAT family N-acetyltransferase</fullName>
    </submittedName>
</protein>
<proteinExistence type="predicted"/>
<evidence type="ECO:0000313" key="4">
    <source>
        <dbReference type="EMBL" id="QOV91863.1"/>
    </source>
</evidence>
<keyword evidence="1" id="KW-0808">Transferase</keyword>
<gene>
    <name evidence="4" type="ORF">IPV69_11120</name>
</gene>
<dbReference type="InterPro" id="IPR016181">
    <property type="entry name" value="Acyl_CoA_acyltransferase"/>
</dbReference>
<dbReference type="KEGG" id="hbs:IPV69_11120"/>
<accession>A0A7M2X2B6</accession>
<keyword evidence="5" id="KW-1185">Reference proteome</keyword>
<dbReference type="Proteomes" id="UP000593765">
    <property type="component" value="Chromosome"/>
</dbReference>
<dbReference type="InterPro" id="IPR000182">
    <property type="entry name" value="GNAT_dom"/>
</dbReference>
<evidence type="ECO:0000256" key="1">
    <source>
        <dbReference type="ARBA" id="ARBA00022679"/>
    </source>
</evidence>
<dbReference type="Pfam" id="PF00583">
    <property type="entry name" value="Acetyltransf_1"/>
    <property type="match status" value="1"/>
</dbReference>
<dbReference type="InterPro" id="IPR050832">
    <property type="entry name" value="Bact_Acetyltransf"/>
</dbReference>
<sequence length="186" mass="20644">MELRPVTPNDLALLGEIDGTIETRQYLHIERSGTGLAASWQIHERPLRERIVRANPIDDERRLMLKMIATGADEGVAMMASHDDMPVALVAAVPEPALGTLRIAELRVDFDLRRQGLASALVYSMIAEAKTRGLRAVSAETTTDNFPAAQLLSRCGFEITGLDERRRSNHDLVKETVSIFWHASLD</sequence>
<name>A0A7M2X2B6_9BACT</name>
<evidence type="ECO:0000313" key="5">
    <source>
        <dbReference type="Proteomes" id="UP000593765"/>
    </source>
</evidence>
<reference evidence="4 5" key="1">
    <citation type="submission" date="2020-10" db="EMBL/GenBank/DDBJ databases">
        <title>Wide distribution of Phycisphaera-like planctomycetes from WD2101 soil group in peatlands and genome analysis of the first cultivated representative.</title>
        <authorList>
            <person name="Dedysh S.N."/>
            <person name="Beletsky A.V."/>
            <person name="Ivanova A."/>
            <person name="Kulichevskaya I.S."/>
            <person name="Suzina N.E."/>
            <person name="Philippov D.A."/>
            <person name="Rakitin A.L."/>
            <person name="Mardanov A.V."/>
            <person name="Ravin N.V."/>
        </authorList>
    </citation>
    <scope>NUCLEOTIDE SEQUENCE [LARGE SCALE GENOMIC DNA]</scope>
    <source>
        <strain evidence="4 5">M1803</strain>
    </source>
</reference>
<dbReference type="SUPFAM" id="SSF55729">
    <property type="entry name" value="Acyl-CoA N-acyltransferases (Nat)"/>
    <property type="match status" value="1"/>
</dbReference>
<dbReference type="PROSITE" id="PS51186">
    <property type="entry name" value="GNAT"/>
    <property type="match status" value="1"/>
</dbReference>
<evidence type="ECO:0000259" key="3">
    <source>
        <dbReference type="PROSITE" id="PS51186"/>
    </source>
</evidence>
<dbReference type="Gene3D" id="3.40.630.30">
    <property type="match status" value="1"/>
</dbReference>
<dbReference type="RefSeq" id="WP_206295180.1">
    <property type="nucleotide sequence ID" value="NZ_CP063458.1"/>
</dbReference>
<dbReference type="CDD" id="cd04301">
    <property type="entry name" value="NAT_SF"/>
    <property type="match status" value="1"/>
</dbReference>
<evidence type="ECO:0000256" key="2">
    <source>
        <dbReference type="ARBA" id="ARBA00023315"/>
    </source>
</evidence>
<dbReference type="EMBL" id="CP063458">
    <property type="protein sequence ID" value="QOV91863.1"/>
    <property type="molecule type" value="Genomic_DNA"/>
</dbReference>
<organism evidence="4 5">
    <name type="scientific">Humisphaera borealis</name>
    <dbReference type="NCBI Taxonomy" id="2807512"/>
    <lineage>
        <taxon>Bacteria</taxon>
        <taxon>Pseudomonadati</taxon>
        <taxon>Planctomycetota</taxon>
        <taxon>Phycisphaerae</taxon>
        <taxon>Tepidisphaerales</taxon>
        <taxon>Tepidisphaeraceae</taxon>
        <taxon>Humisphaera</taxon>
    </lineage>
</organism>
<feature type="domain" description="N-acetyltransferase" evidence="3">
    <location>
        <begin position="1"/>
        <end position="178"/>
    </location>
</feature>
<keyword evidence="2" id="KW-0012">Acyltransferase</keyword>
<dbReference type="PANTHER" id="PTHR43877">
    <property type="entry name" value="AMINOALKYLPHOSPHONATE N-ACETYLTRANSFERASE-RELATED-RELATED"/>
    <property type="match status" value="1"/>
</dbReference>
<dbReference type="AlphaFoldDB" id="A0A7M2X2B6"/>
<dbReference type="GO" id="GO:0016747">
    <property type="term" value="F:acyltransferase activity, transferring groups other than amino-acyl groups"/>
    <property type="evidence" value="ECO:0007669"/>
    <property type="project" value="InterPro"/>
</dbReference>